<sequence>MCCCFVRVVGLSCHISGAHFSASKNLLVESAVVFGYRTAQPGFLDFAYDRRKNSAMEISAREGVSGTNFRSATNRFSRTPESVRKADVYDRDNSGCRKPRSSACLIGFGLCVKCPRGAGGSLPATNSPPTTASCKSVICLAAHMCPCLAMRGCRACRMLIVSLVLKQVGSSDRWWWVCVGSLIAALSRAPHVPPLHAHAGEEVEMRCPSTCFRVPASRTRNVPCVCRSCCGSEGRGCDRVECRSRSVAVDSRLTAEM</sequence>
<gene>
    <name evidence="1" type="ORF">FB567DRAFT_512636</name>
</gene>
<reference evidence="1" key="1">
    <citation type="journal article" date="2021" name="Nat. Commun.">
        <title>Genetic determinants of endophytism in the Arabidopsis root mycobiome.</title>
        <authorList>
            <person name="Mesny F."/>
            <person name="Miyauchi S."/>
            <person name="Thiergart T."/>
            <person name="Pickel B."/>
            <person name="Atanasova L."/>
            <person name="Karlsson M."/>
            <person name="Huettel B."/>
            <person name="Barry K.W."/>
            <person name="Haridas S."/>
            <person name="Chen C."/>
            <person name="Bauer D."/>
            <person name="Andreopoulos W."/>
            <person name="Pangilinan J."/>
            <person name="LaButti K."/>
            <person name="Riley R."/>
            <person name="Lipzen A."/>
            <person name="Clum A."/>
            <person name="Drula E."/>
            <person name="Henrissat B."/>
            <person name="Kohler A."/>
            <person name="Grigoriev I.V."/>
            <person name="Martin F.M."/>
            <person name="Hacquard S."/>
        </authorList>
    </citation>
    <scope>NUCLEOTIDE SEQUENCE</scope>
    <source>
        <strain evidence="1">MPI-SDFR-AT-0120</strain>
    </source>
</reference>
<dbReference type="AlphaFoldDB" id="A0A8K0RI47"/>
<comment type="caution">
    <text evidence="1">The sequence shown here is derived from an EMBL/GenBank/DDBJ whole genome shotgun (WGS) entry which is preliminary data.</text>
</comment>
<name>A0A8K0RI47_9PLEO</name>
<evidence type="ECO:0000313" key="2">
    <source>
        <dbReference type="Proteomes" id="UP000813461"/>
    </source>
</evidence>
<dbReference type="EMBL" id="JAGMVJ010000001">
    <property type="protein sequence ID" value="KAH7095447.1"/>
    <property type="molecule type" value="Genomic_DNA"/>
</dbReference>
<accession>A0A8K0RI47</accession>
<protein>
    <submittedName>
        <fullName evidence="1">Uncharacterized protein</fullName>
    </submittedName>
</protein>
<evidence type="ECO:0000313" key="1">
    <source>
        <dbReference type="EMBL" id="KAH7095447.1"/>
    </source>
</evidence>
<proteinExistence type="predicted"/>
<keyword evidence="2" id="KW-1185">Reference proteome</keyword>
<organism evidence="1 2">
    <name type="scientific">Paraphoma chrysanthemicola</name>
    <dbReference type="NCBI Taxonomy" id="798071"/>
    <lineage>
        <taxon>Eukaryota</taxon>
        <taxon>Fungi</taxon>
        <taxon>Dikarya</taxon>
        <taxon>Ascomycota</taxon>
        <taxon>Pezizomycotina</taxon>
        <taxon>Dothideomycetes</taxon>
        <taxon>Pleosporomycetidae</taxon>
        <taxon>Pleosporales</taxon>
        <taxon>Pleosporineae</taxon>
        <taxon>Phaeosphaeriaceae</taxon>
        <taxon>Paraphoma</taxon>
    </lineage>
</organism>
<dbReference type="Proteomes" id="UP000813461">
    <property type="component" value="Unassembled WGS sequence"/>
</dbReference>